<protein>
    <submittedName>
        <fullName evidence="3">Tetratricopeptide repeat protein</fullName>
    </submittedName>
</protein>
<reference evidence="4" key="1">
    <citation type="journal article" date="2014" name="Nat. Genet.">
        <title>Genome of the human hookworm Necator americanus.</title>
        <authorList>
            <person name="Tang Y.T."/>
            <person name="Gao X."/>
            <person name="Rosa B.A."/>
            <person name="Abubucker S."/>
            <person name="Hallsworth-Pepin K."/>
            <person name="Martin J."/>
            <person name="Tyagi R."/>
            <person name="Heizer E."/>
            <person name="Zhang X."/>
            <person name="Bhonagiri-Palsikar V."/>
            <person name="Minx P."/>
            <person name="Warren W.C."/>
            <person name="Wang Q."/>
            <person name="Zhan B."/>
            <person name="Hotez P.J."/>
            <person name="Sternberg P.W."/>
            <person name="Dougall A."/>
            <person name="Gaze S.T."/>
            <person name="Mulvenna J."/>
            <person name="Sotillo J."/>
            <person name="Ranganathan S."/>
            <person name="Rabelo E.M."/>
            <person name="Wilson R.K."/>
            <person name="Felgner P.L."/>
            <person name="Bethony J."/>
            <person name="Hawdon J.M."/>
            <person name="Gasser R.B."/>
            <person name="Loukas A."/>
            <person name="Mitreva M."/>
        </authorList>
    </citation>
    <scope>NUCLEOTIDE SEQUENCE [LARGE SCALE GENOMIC DNA]</scope>
</reference>
<evidence type="ECO:0000256" key="1">
    <source>
        <dbReference type="PROSITE-ProRule" id="PRU00339"/>
    </source>
</evidence>
<dbReference type="Proteomes" id="UP000053676">
    <property type="component" value="Unassembled WGS sequence"/>
</dbReference>
<feature type="repeat" description="TPR" evidence="1">
    <location>
        <begin position="203"/>
        <end position="236"/>
    </location>
</feature>
<organism evidence="3 4">
    <name type="scientific">Necator americanus</name>
    <name type="common">Human hookworm</name>
    <dbReference type="NCBI Taxonomy" id="51031"/>
    <lineage>
        <taxon>Eukaryota</taxon>
        <taxon>Metazoa</taxon>
        <taxon>Ecdysozoa</taxon>
        <taxon>Nematoda</taxon>
        <taxon>Chromadorea</taxon>
        <taxon>Rhabditida</taxon>
        <taxon>Rhabditina</taxon>
        <taxon>Rhabditomorpha</taxon>
        <taxon>Strongyloidea</taxon>
        <taxon>Ancylostomatidae</taxon>
        <taxon>Bunostominae</taxon>
        <taxon>Necator</taxon>
    </lineage>
</organism>
<keyword evidence="4" id="KW-1185">Reference proteome</keyword>
<feature type="compositionally biased region" description="Basic and acidic residues" evidence="2">
    <location>
        <begin position="297"/>
        <end position="340"/>
    </location>
</feature>
<dbReference type="OMA" id="FPVFECF"/>
<dbReference type="AlphaFoldDB" id="W2SPU0"/>
<evidence type="ECO:0000256" key="2">
    <source>
        <dbReference type="SAM" id="MobiDB-lite"/>
    </source>
</evidence>
<dbReference type="SMART" id="SM00028">
    <property type="entry name" value="TPR"/>
    <property type="match status" value="3"/>
</dbReference>
<dbReference type="GeneID" id="25354622"/>
<evidence type="ECO:0000313" key="3">
    <source>
        <dbReference type="EMBL" id="ETN70712.1"/>
    </source>
</evidence>
<dbReference type="InterPro" id="IPR039190">
    <property type="entry name" value="TTC14"/>
</dbReference>
<dbReference type="PROSITE" id="PS50005">
    <property type="entry name" value="TPR"/>
    <property type="match status" value="1"/>
</dbReference>
<proteinExistence type="predicted"/>
<keyword evidence="1" id="KW-0802">TPR repeat</keyword>
<dbReference type="CTD" id="25354622"/>
<dbReference type="PANTHER" id="PTHR23184">
    <property type="entry name" value="TETRATRICOPEPTIDE REPEAT PROTEIN 14"/>
    <property type="match status" value="1"/>
</dbReference>
<dbReference type="SUPFAM" id="SSF48452">
    <property type="entry name" value="TPR-like"/>
    <property type="match status" value="1"/>
</dbReference>
<sequence>MFINYALELFSSCLYVMISSREKRRGLRSAAREIVSGVPNSQEGLLLDLPSVSSVPAYEFFAERISESSAIEKFDEDVRVGDIIIVKVKRCDAVGAYVKPLCFATRIKRDLEWLNLQFLTPLSALSRRVAVGQYLEARVSSVQPVKIELLEDRAEPASVLRKRQNEMLADEYVVRGVEQMRSGNRESAIVVLNQALEINPLCVEALVARGAAYSTNGHYVLAEADFDQALILAPTHSNARNYMVETLIKHASLLEIQGDVENARTKFEKALGIKEDRRARTALGKLNKKRRSPSVEILERDRDIAKSRRTADNKNEDEKRKRRRTQESELKRERHDNREKLREMEEMHTQRCLCIHSSLQCLDLAMQSLLLNHGLLPCPLSLMPESPPPSIVKTLNGIAKVREVLRGVFRSRHRRSIREVAICVGPNPHRIVHAYKMPVSICDSEDSHDESCGSSCAELSDVEKRRLNRQLFLAFPPEEARHVGQRMFVFLRGYDSLVGEDIEESDIFFHNDKCSMVEFDHEGCSMQMTEQADDVFRWMRIVPFIVHGKI</sequence>
<dbReference type="STRING" id="51031.W2SPU0"/>
<dbReference type="PANTHER" id="PTHR23184:SF9">
    <property type="entry name" value="TETRATRICOPEPTIDE REPEAT PROTEIN 14"/>
    <property type="match status" value="1"/>
</dbReference>
<feature type="region of interest" description="Disordered" evidence="2">
    <location>
        <begin position="287"/>
        <end position="340"/>
    </location>
</feature>
<dbReference type="EMBL" id="KI668905">
    <property type="protein sequence ID" value="ETN70712.1"/>
    <property type="molecule type" value="Genomic_DNA"/>
</dbReference>
<evidence type="ECO:0000313" key="4">
    <source>
        <dbReference type="Proteomes" id="UP000053676"/>
    </source>
</evidence>
<name>W2SPU0_NECAM</name>
<dbReference type="InterPro" id="IPR019734">
    <property type="entry name" value="TPR_rpt"/>
</dbReference>
<dbReference type="InterPro" id="IPR011990">
    <property type="entry name" value="TPR-like_helical_dom_sf"/>
</dbReference>
<dbReference type="KEGG" id="nai:NECAME_14595"/>
<accession>W2SPU0</accession>
<gene>
    <name evidence="3" type="ORF">NECAME_14595</name>
</gene>
<dbReference type="Gene3D" id="1.25.40.10">
    <property type="entry name" value="Tetratricopeptide repeat domain"/>
    <property type="match status" value="1"/>
</dbReference>
<dbReference type="OrthoDB" id="1914839at2759"/>